<evidence type="ECO:0000313" key="2">
    <source>
        <dbReference type="Proteomes" id="UP000195273"/>
    </source>
</evidence>
<name>A0A1Y0EFF1_9RHOB</name>
<keyword evidence="2" id="KW-1185">Reference proteome</keyword>
<dbReference type="EMBL" id="CP021431">
    <property type="protein sequence ID" value="ARU02335.1"/>
    <property type="molecule type" value="Genomic_DNA"/>
</dbReference>
<dbReference type="KEGG" id="lvs:LOKVESSMR4R_03048"/>
<evidence type="ECO:0000313" key="1">
    <source>
        <dbReference type="EMBL" id="ARU02335.1"/>
    </source>
</evidence>
<proteinExistence type="predicted"/>
<reference evidence="1 2" key="1">
    <citation type="submission" date="2017-05" db="EMBL/GenBank/DDBJ databases">
        <title>Genome Sequence of Loktanella vestfoldensis Strain SMR4r Isolated from a Culture of the Diatom Skeletonema marinoi.</title>
        <authorList>
            <person name="Topel M."/>
            <person name="Pinder M.I.M."/>
            <person name="Johansson O.N."/>
            <person name="Kourtchenko O."/>
            <person name="Godhe A."/>
            <person name="Clarke A.K."/>
        </authorList>
    </citation>
    <scope>NUCLEOTIDE SEQUENCE [LARGE SCALE GENOMIC DNA]</scope>
    <source>
        <strain evidence="1 2">SMR4r</strain>
    </source>
</reference>
<dbReference type="RefSeq" id="WP_087210140.1">
    <property type="nucleotide sequence ID" value="NZ_CP021431.1"/>
</dbReference>
<gene>
    <name evidence="1" type="ORF">LOKVESSMR4R_03048</name>
</gene>
<dbReference type="AlphaFoldDB" id="A0A1Y0EFF1"/>
<organism evidence="1 2">
    <name type="scientific">Yoonia vestfoldensis</name>
    <dbReference type="NCBI Taxonomy" id="245188"/>
    <lineage>
        <taxon>Bacteria</taxon>
        <taxon>Pseudomonadati</taxon>
        <taxon>Pseudomonadota</taxon>
        <taxon>Alphaproteobacteria</taxon>
        <taxon>Rhodobacterales</taxon>
        <taxon>Paracoccaceae</taxon>
        <taxon>Yoonia</taxon>
    </lineage>
</organism>
<dbReference type="Proteomes" id="UP000195273">
    <property type="component" value="Chromosome"/>
</dbReference>
<sequence length="212" mass="22772">MTASALDAALARHGLHVAGAFQIRPDDALPRKDGSLVLISPAEPSFWPIFTASPEYRDGQPDPMDRWSRRIGDALAGDFDALALYPFGGAPFLPFYTWALRSGRAWASPIGFLVHDTGGLFISYRMALLVPWRVPASTSTFPCDSCADQPCASACPVGAFADGYDVAACKDHLRSPAGQDCMTQGCAARQACPLGQGRRLPAHAAFHMRSFL</sequence>
<dbReference type="OrthoDB" id="8279740at2"/>
<dbReference type="STRING" id="1122181.GCA_000382265_00080"/>
<protein>
    <submittedName>
        <fullName evidence="1">Ferredoxin</fullName>
    </submittedName>
</protein>
<accession>A0A1Y0EFF1</accession>